<evidence type="ECO:0000256" key="1">
    <source>
        <dbReference type="SAM" id="Phobius"/>
    </source>
</evidence>
<dbReference type="RefSeq" id="WP_192541473.1">
    <property type="nucleotide sequence ID" value="NZ_JBQELX010000057.1"/>
</dbReference>
<feature type="transmembrane region" description="Helical" evidence="1">
    <location>
        <begin position="151"/>
        <end position="173"/>
    </location>
</feature>
<dbReference type="Proteomes" id="UP000707245">
    <property type="component" value="Unassembled WGS sequence"/>
</dbReference>
<sequence length="189" mass="21438">MKKALLAGLLFLYPLAVYFGLQFSEPALVAALFIVVLLARYWLIKDSKAHFTHMKIITVTGMCLLAFATLANSELALKFYPVVINSCFLAVFAYSLYNPPSFVEVIASKFETLDEQGKRYTRTVTKVWCVFFVINGLIATATVFHPDPKVWLTYNGFISYLLMGLLMAIELIIRKWQKAKNKSNEMADQ</sequence>
<reference evidence="2 3" key="1">
    <citation type="submission" date="2020-07" db="EMBL/GenBank/DDBJ databases">
        <title>Halophilic bacteria isolated from french cheeses.</title>
        <authorList>
            <person name="Kothe C.I."/>
            <person name="Farah-Kraiem B."/>
            <person name="Renault P."/>
            <person name="Dridi B."/>
        </authorList>
    </citation>
    <scope>NUCLEOTIDE SEQUENCE [LARGE SCALE GENOMIC DNA]</scope>
    <source>
        <strain evidence="2 3">FME14</strain>
    </source>
</reference>
<evidence type="ECO:0000313" key="2">
    <source>
        <dbReference type="EMBL" id="MBE0457544.1"/>
    </source>
</evidence>
<evidence type="ECO:0008006" key="4">
    <source>
        <dbReference type="Google" id="ProtNLM"/>
    </source>
</evidence>
<feature type="transmembrane region" description="Helical" evidence="1">
    <location>
        <begin position="79"/>
        <end position="97"/>
    </location>
</feature>
<feature type="transmembrane region" description="Helical" evidence="1">
    <location>
        <begin position="56"/>
        <end position="73"/>
    </location>
</feature>
<comment type="caution">
    <text evidence="2">The sequence shown here is derived from an EMBL/GenBank/DDBJ whole genome shotgun (WGS) entry which is preliminary data.</text>
</comment>
<keyword evidence="1" id="KW-1133">Transmembrane helix</keyword>
<organism evidence="2 3">
    <name type="scientific">Pseudoalteromonas prydzensis</name>
    <dbReference type="NCBI Taxonomy" id="182141"/>
    <lineage>
        <taxon>Bacteria</taxon>
        <taxon>Pseudomonadati</taxon>
        <taxon>Pseudomonadota</taxon>
        <taxon>Gammaproteobacteria</taxon>
        <taxon>Alteromonadales</taxon>
        <taxon>Pseudoalteromonadaceae</taxon>
        <taxon>Pseudoalteromonas</taxon>
    </lineage>
</organism>
<accession>A0ABR9FL63</accession>
<feature type="transmembrane region" description="Helical" evidence="1">
    <location>
        <begin position="127"/>
        <end position="145"/>
    </location>
</feature>
<dbReference type="EMBL" id="RRZA01000022">
    <property type="protein sequence ID" value="MBE0457544.1"/>
    <property type="molecule type" value="Genomic_DNA"/>
</dbReference>
<protein>
    <recommendedName>
        <fullName evidence="4">DNA gyrase subunit B</fullName>
    </recommendedName>
</protein>
<keyword evidence="1" id="KW-0472">Membrane</keyword>
<evidence type="ECO:0000313" key="3">
    <source>
        <dbReference type="Proteomes" id="UP000707245"/>
    </source>
</evidence>
<name>A0ABR9FL63_9GAMM</name>
<keyword evidence="3" id="KW-1185">Reference proteome</keyword>
<feature type="transmembrane region" description="Helical" evidence="1">
    <location>
        <begin position="26"/>
        <end position="44"/>
    </location>
</feature>
<keyword evidence="1" id="KW-0812">Transmembrane</keyword>
<proteinExistence type="predicted"/>
<gene>
    <name evidence="2" type="ORF">EI167_08785</name>
</gene>